<dbReference type="EMBL" id="CM047904">
    <property type="protein sequence ID" value="KAJ0090574.1"/>
    <property type="molecule type" value="Genomic_DNA"/>
</dbReference>
<evidence type="ECO:0000313" key="1">
    <source>
        <dbReference type="EMBL" id="KAJ0090574.1"/>
    </source>
</evidence>
<protein>
    <submittedName>
        <fullName evidence="1">Uncharacterized protein</fullName>
    </submittedName>
</protein>
<comment type="caution">
    <text evidence="1">The sequence shown here is derived from an EMBL/GenBank/DDBJ whole genome shotgun (WGS) entry which is preliminary data.</text>
</comment>
<organism evidence="1 2">
    <name type="scientific">Pistacia atlantica</name>
    <dbReference type="NCBI Taxonomy" id="434234"/>
    <lineage>
        <taxon>Eukaryota</taxon>
        <taxon>Viridiplantae</taxon>
        <taxon>Streptophyta</taxon>
        <taxon>Embryophyta</taxon>
        <taxon>Tracheophyta</taxon>
        <taxon>Spermatophyta</taxon>
        <taxon>Magnoliopsida</taxon>
        <taxon>eudicotyledons</taxon>
        <taxon>Gunneridae</taxon>
        <taxon>Pentapetalae</taxon>
        <taxon>rosids</taxon>
        <taxon>malvids</taxon>
        <taxon>Sapindales</taxon>
        <taxon>Anacardiaceae</taxon>
        <taxon>Pistacia</taxon>
    </lineage>
</organism>
<evidence type="ECO:0000313" key="2">
    <source>
        <dbReference type="Proteomes" id="UP001164250"/>
    </source>
</evidence>
<dbReference type="Proteomes" id="UP001164250">
    <property type="component" value="Chromosome 8"/>
</dbReference>
<sequence>MDQIRSKMMQHEALFKEQVQALHKLYHIQRLAMQEIRSIYSHAQVLAYSSERIFADDRLHGSILEGKPLRPAYASGRACEEESLACSLHPFFLFKEFKSSASVWMNDRNIENSHTARKKPMRNFDLEKLPEDFMDEPEIHFGSNNSEAVDVKSVLSQRTENTKDYSVVQANLSSIDSESQSLKQICSETDLRLFTATSQEFNQNGDQASEARASKSDFTKYVTNSWNSSNTTEENASKEVEWNLSSDSRITTGSKSEQLINCSAAGVYLPNNCYQDNINFCLGNQNLQLSASISQTIMDGSNDNPKDSSDGSNSALSQDTTSSKNKIDSADVEDTHGLGDSSSDKGKTSPNRVGIVESERKESPHLSQDGVKPSFCLNSEPEKMSSLDEAIVNDSNEDVTGKSAELEESESIAVEILLSFAPCRKFTDSKFHCSQSEAESGKSSRVDNYKKPSLPEMRNAKDGIIDSIKWAKSVSRRRTSRRPR</sequence>
<accession>A0ACC1AV69</accession>
<proteinExistence type="predicted"/>
<name>A0ACC1AV69_9ROSI</name>
<keyword evidence="2" id="KW-1185">Reference proteome</keyword>
<gene>
    <name evidence="1" type="ORF">Patl1_12569</name>
</gene>
<reference evidence="2" key="1">
    <citation type="journal article" date="2023" name="G3 (Bethesda)">
        <title>Genome assembly and association tests identify interacting loci associated with vigor, precocity, and sex in interspecific pistachio rootstocks.</title>
        <authorList>
            <person name="Palmer W."/>
            <person name="Jacygrad E."/>
            <person name="Sagayaradj S."/>
            <person name="Cavanaugh K."/>
            <person name="Han R."/>
            <person name="Bertier L."/>
            <person name="Beede B."/>
            <person name="Kafkas S."/>
            <person name="Golino D."/>
            <person name="Preece J."/>
            <person name="Michelmore R."/>
        </authorList>
    </citation>
    <scope>NUCLEOTIDE SEQUENCE [LARGE SCALE GENOMIC DNA]</scope>
</reference>